<dbReference type="Pfam" id="PF12802">
    <property type="entry name" value="MarR_2"/>
    <property type="match status" value="1"/>
</dbReference>
<protein>
    <submittedName>
        <fullName evidence="2">MarR family transcriptional regulator</fullName>
    </submittedName>
</protein>
<dbReference type="PROSITE" id="PS50995">
    <property type="entry name" value="HTH_MARR_2"/>
    <property type="match status" value="1"/>
</dbReference>
<comment type="caution">
    <text evidence="2">The sequence shown here is derived from an EMBL/GenBank/DDBJ whole genome shotgun (WGS) entry which is preliminary data.</text>
</comment>
<dbReference type="OrthoDB" id="165901at2"/>
<dbReference type="SUPFAM" id="SSF46785">
    <property type="entry name" value="Winged helix' DNA-binding domain"/>
    <property type="match status" value="1"/>
</dbReference>
<dbReference type="GO" id="GO:0003700">
    <property type="term" value="F:DNA-binding transcription factor activity"/>
    <property type="evidence" value="ECO:0007669"/>
    <property type="project" value="InterPro"/>
</dbReference>
<accession>A0A0V8M586</accession>
<dbReference type="PATRIC" id="fig|61435.5.peg.6"/>
<proteinExistence type="predicted"/>
<dbReference type="AlphaFoldDB" id="A0A0V8M586"/>
<dbReference type="EMBL" id="JGYD01000001">
    <property type="protein sequence ID" value="KSV18911.1"/>
    <property type="molecule type" value="Genomic_DNA"/>
</dbReference>
<name>A0A0V8M586_9CHLR</name>
<sequence>MNHTSRPDTFEIWGIIMQARAAAYNVRRKELMEQGLTPEQAGILNILHKDKNKIVTPAKIAKEYLREPHTISVILKRMEEKGLIALTKNLTRRNMIRVTLTEKGESARVEAFRLDRINKLFQNLSDEEVKTLYSLLTKVMNNSVEAMAEFESRTHHSLDIFHEYDIKLRSESSP</sequence>
<reference evidence="2 3" key="1">
    <citation type="journal article" date="2015" name="Sci. Rep.">
        <title>A comparative genomics and reductive dehalogenase gene transcription study of two chloroethene-respiring bacteria, Dehalococcoides mccartyi strains MB and 11a.</title>
        <authorList>
            <person name="Low A."/>
            <person name="Shen Z."/>
            <person name="Cheng D."/>
            <person name="Rogers M.J."/>
            <person name="Lee P.K."/>
            <person name="He J."/>
        </authorList>
    </citation>
    <scope>NUCLEOTIDE SEQUENCE [LARGE SCALE GENOMIC DNA]</scope>
    <source>
        <strain evidence="2 3">MB</strain>
    </source>
</reference>
<dbReference type="GO" id="GO:0006950">
    <property type="term" value="P:response to stress"/>
    <property type="evidence" value="ECO:0007669"/>
    <property type="project" value="TreeGrafter"/>
</dbReference>
<feature type="domain" description="HTH marR-type" evidence="1">
    <location>
        <begin position="9"/>
        <end position="141"/>
    </location>
</feature>
<evidence type="ECO:0000259" key="1">
    <source>
        <dbReference type="PROSITE" id="PS50995"/>
    </source>
</evidence>
<evidence type="ECO:0000313" key="3">
    <source>
        <dbReference type="Proteomes" id="UP000053577"/>
    </source>
</evidence>
<organism evidence="2 3">
    <name type="scientific">Dehalococcoides mccartyi</name>
    <dbReference type="NCBI Taxonomy" id="61435"/>
    <lineage>
        <taxon>Bacteria</taxon>
        <taxon>Bacillati</taxon>
        <taxon>Chloroflexota</taxon>
        <taxon>Dehalococcoidia</taxon>
        <taxon>Dehalococcoidales</taxon>
        <taxon>Dehalococcoidaceae</taxon>
        <taxon>Dehalococcoides</taxon>
    </lineage>
</organism>
<dbReference type="InterPro" id="IPR000835">
    <property type="entry name" value="HTH_MarR-typ"/>
</dbReference>
<dbReference type="InterPro" id="IPR036388">
    <property type="entry name" value="WH-like_DNA-bd_sf"/>
</dbReference>
<dbReference type="RefSeq" id="WP_058291912.1">
    <property type="nucleotide sequence ID" value="NZ_JGYD01000001.1"/>
</dbReference>
<dbReference type="InterPro" id="IPR036390">
    <property type="entry name" value="WH_DNA-bd_sf"/>
</dbReference>
<dbReference type="Proteomes" id="UP000053577">
    <property type="component" value="Unassembled WGS sequence"/>
</dbReference>
<dbReference type="PANTHER" id="PTHR33164:SF43">
    <property type="entry name" value="HTH-TYPE TRANSCRIPTIONAL REPRESSOR YETL"/>
    <property type="match status" value="1"/>
</dbReference>
<dbReference type="PANTHER" id="PTHR33164">
    <property type="entry name" value="TRANSCRIPTIONAL REGULATOR, MARR FAMILY"/>
    <property type="match status" value="1"/>
</dbReference>
<gene>
    <name evidence="2" type="ORF">DA01_00030</name>
</gene>
<dbReference type="Gene3D" id="1.10.10.10">
    <property type="entry name" value="Winged helix-like DNA-binding domain superfamily/Winged helix DNA-binding domain"/>
    <property type="match status" value="1"/>
</dbReference>
<dbReference type="InterPro" id="IPR039422">
    <property type="entry name" value="MarR/SlyA-like"/>
</dbReference>
<evidence type="ECO:0000313" key="2">
    <source>
        <dbReference type="EMBL" id="KSV18911.1"/>
    </source>
</evidence>
<dbReference type="SMART" id="SM00347">
    <property type="entry name" value="HTH_MARR"/>
    <property type="match status" value="1"/>
</dbReference>